<evidence type="ECO:0000313" key="1">
    <source>
        <dbReference type="EMBL" id="KAJ2672803.1"/>
    </source>
</evidence>
<evidence type="ECO:0000313" key="2">
    <source>
        <dbReference type="Proteomes" id="UP001151518"/>
    </source>
</evidence>
<dbReference type="Proteomes" id="UP001151518">
    <property type="component" value="Unassembled WGS sequence"/>
</dbReference>
<dbReference type="EMBL" id="JANBTW010000076">
    <property type="protein sequence ID" value="KAJ2672803.1"/>
    <property type="molecule type" value="Genomic_DNA"/>
</dbReference>
<gene>
    <name evidence="1" type="ORF">GGI25_004953</name>
</gene>
<dbReference type="AlphaFoldDB" id="A0A9W8G539"/>
<organism evidence="1 2">
    <name type="scientific">Coemansia spiralis</name>
    <dbReference type="NCBI Taxonomy" id="417178"/>
    <lineage>
        <taxon>Eukaryota</taxon>
        <taxon>Fungi</taxon>
        <taxon>Fungi incertae sedis</taxon>
        <taxon>Zoopagomycota</taxon>
        <taxon>Kickxellomycotina</taxon>
        <taxon>Kickxellomycetes</taxon>
        <taxon>Kickxellales</taxon>
        <taxon>Kickxellaceae</taxon>
        <taxon>Coemansia</taxon>
    </lineage>
</organism>
<proteinExistence type="predicted"/>
<reference evidence="1" key="1">
    <citation type="submission" date="2022-07" db="EMBL/GenBank/DDBJ databases">
        <title>Phylogenomic reconstructions and comparative analyses of Kickxellomycotina fungi.</title>
        <authorList>
            <person name="Reynolds N.K."/>
            <person name="Stajich J.E."/>
            <person name="Barry K."/>
            <person name="Grigoriev I.V."/>
            <person name="Crous P."/>
            <person name="Smith M.E."/>
        </authorList>
    </citation>
    <scope>NUCLEOTIDE SEQUENCE</scope>
    <source>
        <strain evidence="1">NRRL 3115</strain>
    </source>
</reference>
<sequence length="139" mass="16402">MARCHELIKVISMRQMLRKHGFTVYLIDEFQSSSTYSECKDELEMFHYVDNLRPWRRRVTGDEQVKCHGFLKCKNERRMDGVSGIKSESARIRYWNRDVAAVCKFCYILYGLHKNGKTPQCFSVHKLTNGEEASDQKQK</sequence>
<name>A0A9W8G539_9FUNG</name>
<comment type="caution">
    <text evidence="1">The sequence shown here is derived from an EMBL/GenBank/DDBJ whole genome shotgun (WGS) entry which is preliminary data.</text>
</comment>
<dbReference type="OrthoDB" id="5556225at2759"/>
<protein>
    <submittedName>
        <fullName evidence="1">Uncharacterized protein</fullName>
    </submittedName>
</protein>
<accession>A0A9W8G539</accession>